<proteinExistence type="predicted"/>
<dbReference type="AlphaFoldDB" id="A0A9P5GWZ2"/>
<dbReference type="OrthoDB" id="447346at2759"/>
<sequence>MSAMDDSLVQEALGQICWLEVPVLDVDRAKKFYTELFRWEFSPEPRPAVGDCIKSMHFFSKGKTLHGAFLHVDEKNQVINNVPGNPGPCPILPTLCVVDCAETLEKAASLGGKTAIPKTEIGGGMGFFSRLIDSEGNMIGVWSQK</sequence>
<evidence type="ECO:0000313" key="2">
    <source>
        <dbReference type="EMBL" id="KAF7533604.1"/>
    </source>
</evidence>
<organism evidence="2 3">
    <name type="scientific">Cylindrodendrum hubeiense</name>
    <dbReference type="NCBI Taxonomy" id="595255"/>
    <lineage>
        <taxon>Eukaryota</taxon>
        <taxon>Fungi</taxon>
        <taxon>Dikarya</taxon>
        <taxon>Ascomycota</taxon>
        <taxon>Pezizomycotina</taxon>
        <taxon>Sordariomycetes</taxon>
        <taxon>Hypocreomycetidae</taxon>
        <taxon>Hypocreales</taxon>
        <taxon>Nectriaceae</taxon>
        <taxon>Cylindrodendrum</taxon>
    </lineage>
</organism>
<feature type="domain" description="VOC" evidence="1">
    <location>
        <begin position="15"/>
        <end position="144"/>
    </location>
</feature>
<accession>A0A9P5GWZ2</accession>
<reference evidence="2" key="1">
    <citation type="submission" date="2020-03" db="EMBL/GenBank/DDBJ databases">
        <title>Draft Genome Sequence of Cylindrodendrum hubeiense.</title>
        <authorList>
            <person name="Buettner E."/>
            <person name="Kellner H."/>
        </authorList>
    </citation>
    <scope>NUCLEOTIDE SEQUENCE</scope>
    <source>
        <strain evidence="2">IHI 201604</strain>
    </source>
</reference>
<dbReference type="Proteomes" id="UP000722485">
    <property type="component" value="Unassembled WGS sequence"/>
</dbReference>
<dbReference type="InterPro" id="IPR029068">
    <property type="entry name" value="Glyas_Bleomycin-R_OHBP_Dase"/>
</dbReference>
<dbReference type="InterPro" id="IPR052164">
    <property type="entry name" value="Anthracycline_SecMetBiosynth"/>
</dbReference>
<dbReference type="PANTHER" id="PTHR33993:SF2">
    <property type="entry name" value="VOC DOMAIN-CONTAINING PROTEIN"/>
    <property type="match status" value="1"/>
</dbReference>
<gene>
    <name evidence="2" type="ORF">G7Z17_g13484</name>
</gene>
<dbReference type="EMBL" id="JAANBB010000818">
    <property type="protein sequence ID" value="KAF7533604.1"/>
    <property type="molecule type" value="Genomic_DNA"/>
</dbReference>
<dbReference type="CDD" id="cd07247">
    <property type="entry name" value="SgaA_N_like"/>
    <property type="match status" value="1"/>
</dbReference>
<dbReference type="PANTHER" id="PTHR33993">
    <property type="entry name" value="GLYOXALASE-RELATED"/>
    <property type="match status" value="1"/>
</dbReference>
<protein>
    <recommendedName>
        <fullName evidence="1">VOC domain-containing protein</fullName>
    </recommendedName>
</protein>
<dbReference type="SUPFAM" id="SSF54593">
    <property type="entry name" value="Glyoxalase/Bleomycin resistance protein/Dihydroxybiphenyl dioxygenase"/>
    <property type="match status" value="1"/>
</dbReference>
<dbReference type="PROSITE" id="PS51819">
    <property type="entry name" value="VOC"/>
    <property type="match status" value="1"/>
</dbReference>
<name>A0A9P5GWZ2_9HYPO</name>
<dbReference type="InterPro" id="IPR037523">
    <property type="entry name" value="VOC_core"/>
</dbReference>
<evidence type="ECO:0000259" key="1">
    <source>
        <dbReference type="PROSITE" id="PS51819"/>
    </source>
</evidence>
<comment type="caution">
    <text evidence="2">The sequence shown here is derived from an EMBL/GenBank/DDBJ whole genome shotgun (WGS) entry which is preliminary data.</text>
</comment>
<evidence type="ECO:0000313" key="3">
    <source>
        <dbReference type="Proteomes" id="UP000722485"/>
    </source>
</evidence>
<dbReference type="InterPro" id="IPR053863">
    <property type="entry name" value="Glyoxy/Ble-like_N"/>
</dbReference>
<keyword evidence="3" id="KW-1185">Reference proteome</keyword>
<dbReference type="Gene3D" id="3.10.180.10">
    <property type="entry name" value="2,3-Dihydroxybiphenyl 1,2-Dioxygenase, domain 1"/>
    <property type="match status" value="1"/>
</dbReference>
<dbReference type="Pfam" id="PF22677">
    <property type="entry name" value="Ble-like_N"/>
    <property type="match status" value="1"/>
</dbReference>